<feature type="region of interest" description="Disordered" evidence="2">
    <location>
        <begin position="383"/>
        <end position="431"/>
    </location>
</feature>
<dbReference type="AlphaFoldDB" id="A0A7J0DQJ8"/>
<evidence type="ECO:0000313" key="5">
    <source>
        <dbReference type="Proteomes" id="UP000585474"/>
    </source>
</evidence>
<name>A0A7J0DQJ8_9ERIC</name>
<dbReference type="Gene3D" id="2.40.70.10">
    <property type="entry name" value="Acid Proteases"/>
    <property type="match status" value="1"/>
</dbReference>
<evidence type="ECO:0000256" key="2">
    <source>
        <dbReference type="SAM" id="MobiDB-lite"/>
    </source>
</evidence>
<dbReference type="EMBL" id="BJWL01000343">
    <property type="protein sequence ID" value="GFS40196.1"/>
    <property type="molecule type" value="Genomic_DNA"/>
</dbReference>
<dbReference type="CDD" id="cd00303">
    <property type="entry name" value="retropepsin_like"/>
    <property type="match status" value="1"/>
</dbReference>
<feature type="compositionally biased region" description="Polar residues" evidence="2">
    <location>
        <begin position="300"/>
        <end position="319"/>
    </location>
</feature>
<feature type="compositionally biased region" description="Basic and acidic residues" evidence="2">
    <location>
        <begin position="27"/>
        <end position="38"/>
    </location>
</feature>
<reference evidence="5" key="1">
    <citation type="submission" date="2019-07" db="EMBL/GenBank/DDBJ databases">
        <title>De Novo Assembly of kiwifruit Actinidia rufa.</title>
        <authorList>
            <person name="Sugita-Konishi S."/>
            <person name="Sato K."/>
            <person name="Mori E."/>
            <person name="Abe Y."/>
            <person name="Kisaki G."/>
            <person name="Hamano K."/>
            <person name="Suezawa K."/>
            <person name="Otani M."/>
            <person name="Fukuda T."/>
            <person name="Manabe T."/>
            <person name="Gomi K."/>
            <person name="Tabuchi M."/>
            <person name="Akimitsu K."/>
            <person name="Kataoka I."/>
        </authorList>
    </citation>
    <scope>NUCLEOTIDE SEQUENCE [LARGE SCALE GENOMIC DNA]</scope>
    <source>
        <strain evidence="5">cv. Fuchu</strain>
    </source>
</reference>
<feature type="region of interest" description="Disordered" evidence="2">
    <location>
        <begin position="672"/>
        <end position="718"/>
    </location>
</feature>
<feature type="region of interest" description="Disordered" evidence="2">
    <location>
        <begin position="343"/>
        <end position="364"/>
    </location>
</feature>
<dbReference type="InterPro" id="IPR001878">
    <property type="entry name" value="Znf_CCHC"/>
</dbReference>
<dbReference type="Gene3D" id="4.10.60.10">
    <property type="entry name" value="Zinc finger, CCHC-type"/>
    <property type="match status" value="1"/>
</dbReference>
<evidence type="ECO:0000313" key="4">
    <source>
        <dbReference type="EMBL" id="GFS40196.1"/>
    </source>
</evidence>
<accession>A0A7J0DQJ8</accession>
<dbReference type="PANTHER" id="PTHR15503">
    <property type="entry name" value="LDOC1 RELATED"/>
    <property type="match status" value="1"/>
</dbReference>
<feature type="domain" description="CCHC-type" evidence="3">
    <location>
        <begin position="367"/>
        <end position="382"/>
    </location>
</feature>
<sequence length="738" mass="80069">MPPRQARGRARSLTGARGARGARGPRGIREEGDGENHQESVMGGGVGGNAGGAPPAVLGGAEFMQGVFTAIEQVVRNTVQAMQVPAARATDTRATTAMKAFLQLRPPTFKGEPDPLMAEDWLEQVTRALDTILVTEEELRVLFASYQLQGDALQWWRTVEESVAKKWEPFRKAFLDQYFTDTARESLRMEFINLVQGSMTVAQYEAKFTSLSRFAKAFVSTEEEKAKQFMRGLRPSIRNKLAGNLIKVYSTMVSAAAAIEETLNETRKITNPKSQREGTSNQFEGRFSKKLKSSTSQQQHPTRSSPITSAAASGQTSRGGPTCFGCHQPGHRVMDCPLIGQLRQSQQRGQPHSQAQGQSQIRGPPTCYQCGQVGHIMRQCTQRKNNQGATGSQQHTQSVQASRTTPAFTSAQTSYQPGSQATGQQGQRTQGRVYAMTSAAGPSGTVGQQELQLDTSVVRGTFLVFNSWARVLIDTGASHSFIASSFALTLGLEVEVLDSVLMLDTPVGGRTTLRRVCRSCEVEIADRRFVFDFIVLDMTSFDVILGDRGCDFVPSSTDVRRQGELNFLFSTCLVDKSSVASVALPPIDLGEYDLFLNETDEFATLFTLSAEPSIISRVIEAQQQDIEAKTICDRIARGVGPTDWVLHSDQGLRYKSRLFVPLSSKDDVLPSAAGDGCQTETSSQAATAGHCRADPGSAAAGQARPTGGGQQAAGQHGAVAGQQQVWRFGSFVTQKIRL</sequence>
<dbReference type="SMART" id="SM00343">
    <property type="entry name" value="ZnF_C2HC"/>
    <property type="match status" value="2"/>
</dbReference>
<feature type="compositionally biased region" description="Polar residues" evidence="2">
    <location>
        <begin position="383"/>
        <end position="421"/>
    </location>
</feature>
<keyword evidence="1" id="KW-0863">Zinc-finger</keyword>
<keyword evidence="1" id="KW-0862">Zinc</keyword>
<evidence type="ECO:0000259" key="3">
    <source>
        <dbReference type="PROSITE" id="PS50158"/>
    </source>
</evidence>
<dbReference type="PROSITE" id="PS50158">
    <property type="entry name" value="ZF_CCHC"/>
    <property type="match status" value="2"/>
</dbReference>
<protein>
    <recommendedName>
        <fullName evidence="3">CCHC-type domain-containing protein</fullName>
    </recommendedName>
</protein>
<feature type="compositionally biased region" description="Basic residues" evidence="2">
    <location>
        <begin position="1"/>
        <end position="10"/>
    </location>
</feature>
<organism evidence="4 5">
    <name type="scientific">Actinidia rufa</name>
    <dbReference type="NCBI Taxonomy" id="165716"/>
    <lineage>
        <taxon>Eukaryota</taxon>
        <taxon>Viridiplantae</taxon>
        <taxon>Streptophyta</taxon>
        <taxon>Embryophyta</taxon>
        <taxon>Tracheophyta</taxon>
        <taxon>Spermatophyta</taxon>
        <taxon>Magnoliopsida</taxon>
        <taxon>eudicotyledons</taxon>
        <taxon>Gunneridae</taxon>
        <taxon>Pentapetalae</taxon>
        <taxon>asterids</taxon>
        <taxon>Ericales</taxon>
        <taxon>Actinidiaceae</taxon>
        <taxon>Actinidia</taxon>
    </lineage>
</organism>
<dbReference type="InterPro" id="IPR021109">
    <property type="entry name" value="Peptidase_aspartic_dom_sf"/>
</dbReference>
<dbReference type="PANTHER" id="PTHR15503:SF42">
    <property type="entry name" value="ZINC FINGER, CCHC-TYPE, RETROTRANSPOSON GAG DOMAIN, ASPARTIC PEPTIDASE DOMAIN PROTEIN-RELATED"/>
    <property type="match status" value="1"/>
</dbReference>
<dbReference type="InterPro" id="IPR001969">
    <property type="entry name" value="Aspartic_peptidase_AS"/>
</dbReference>
<dbReference type="InterPro" id="IPR005162">
    <property type="entry name" value="Retrotrans_gag_dom"/>
</dbReference>
<dbReference type="GO" id="GO:0008270">
    <property type="term" value="F:zinc ion binding"/>
    <property type="evidence" value="ECO:0007669"/>
    <property type="project" value="UniProtKB-KW"/>
</dbReference>
<dbReference type="Pfam" id="PF00098">
    <property type="entry name" value="zf-CCHC"/>
    <property type="match status" value="1"/>
</dbReference>
<comment type="caution">
    <text evidence="4">The sequence shown here is derived from an EMBL/GenBank/DDBJ whole genome shotgun (WGS) entry which is preliminary data.</text>
</comment>
<feature type="compositionally biased region" description="Low complexity" evidence="2">
    <location>
        <begin position="422"/>
        <end position="431"/>
    </location>
</feature>
<evidence type="ECO:0000256" key="1">
    <source>
        <dbReference type="PROSITE-ProRule" id="PRU00047"/>
    </source>
</evidence>
<dbReference type="PROSITE" id="PS00141">
    <property type="entry name" value="ASP_PROTEASE"/>
    <property type="match status" value="1"/>
</dbReference>
<dbReference type="SUPFAM" id="SSF57756">
    <property type="entry name" value="Retrovirus zinc finger-like domains"/>
    <property type="match status" value="1"/>
</dbReference>
<dbReference type="SUPFAM" id="SSF50630">
    <property type="entry name" value="Acid proteases"/>
    <property type="match status" value="1"/>
</dbReference>
<proteinExistence type="predicted"/>
<dbReference type="InterPro" id="IPR032567">
    <property type="entry name" value="RTL1-rel"/>
</dbReference>
<feature type="domain" description="CCHC-type" evidence="3">
    <location>
        <begin position="323"/>
        <end position="337"/>
    </location>
</feature>
<dbReference type="InterPro" id="IPR036875">
    <property type="entry name" value="Znf_CCHC_sf"/>
</dbReference>
<feature type="region of interest" description="Disordered" evidence="2">
    <location>
        <begin position="1"/>
        <end position="48"/>
    </location>
</feature>
<dbReference type="Pfam" id="PF03732">
    <property type="entry name" value="Retrotrans_gag"/>
    <property type="match status" value="1"/>
</dbReference>
<keyword evidence="1" id="KW-0479">Metal-binding</keyword>
<dbReference type="Pfam" id="PF08284">
    <property type="entry name" value="RVP_2"/>
    <property type="match status" value="1"/>
</dbReference>
<feature type="region of interest" description="Disordered" evidence="2">
    <location>
        <begin position="289"/>
        <end position="326"/>
    </location>
</feature>
<dbReference type="GO" id="GO:0004190">
    <property type="term" value="F:aspartic-type endopeptidase activity"/>
    <property type="evidence" value="ECO:0007669"/>
    <property type="project" value="InterPro"/>
</dbReference>
<keyword evidence="5" id="KW-1185">Reference proteome</keyword>
<dbReference type="GO" id="GO:0006508">
    <property type="term" value="P:proteolysis"/>
    <property type="evidence" value="ECO:0007669"/>
    <property type="project" value="InterPro"/>
</dbReference>
<feature type="compositionally biased region" description="Polar residues" evidence="2">
    <location>
        <begin position="343"/>
        <end position="361"/>
    </location>
</feature>
<dbReference type="GO" id="GO:0003676">
    <property type="term" value="F:nucleic acid binding"/>
    <property type="evidence" value="ECO:0007669"/>
    <property type="project" value="InterPro"/>
</dbReference>
<dbReference type="Proteomes" id="UP000585474">
    <property type="component" value="Unassembled WGS sequence"/>
</dbReference>
<gene>
    <name evidence="4" type="ORF">Acr_00g0067070</name>
</gene>